<feature type="transmembrane region" description="Helical" evidence="1">
    <location>
        <begin position="206"/>
        <end position="227"/>
    </location>
</feature>
<evidence type="ECO:0000313" key="2">
    <source>
        <dbReference type="EMBL" id="JAV57974.1"/>
    </source>
</evidence>
<feature type="transmembrane region" description="Helical" evidence="1">
    <location>
        <begin position="146"/>
        <end position="168"/>
    </location>
</feature>
<feature type="transmembrane region" description="Helical" evidence="1">
    <location>
        <begin position="304"/>
        <end position="332"/>
    </location>
</feature>
<keyword evidence="1" id="KW-0812">Transmembrane</keyword>
<evidence type="ECO:0000256" key="1">
    <source>
        <dbReference type="SAM" id="Phobius"/>
    </source>
</evidence>
<feature type="transmembrane region" description="Helical" evidence="1">
    <location>
        <begin position="344"/>
        <end position="362"/>
    </location>
</feature>
<protein>
    <submittedName>
        <fullName evidence="2">Uncharacterized protein</fullName>
    </submittedName>
</protein>
<dbReference type="EMBL" id="GEZM01088758">
    <property type="protein sequence ID" value="JAV57976.1"/>
    <property type="molecule type" value="Transcribed_RNA"/>
</dbReference>
<proteinExistence type="predicted"/>
<feature type="transmembrane region" description="Helical" evidence="1">
    <location>
        <begin position="233"/>
        <end position="260"/>
    </location>
</feature>
<reference evidence="2" key="1">
    <citation type="journal article" date="2016" name="Sci. Rep.">
        <title>Molecular characterization of firefly nuptial gifts: a multi-omics approach sheds light on postcopulatory sexual selection.</title>
        <authorList>
            <person name="Al-Wathiqui N."/>
            <person name="Fallon T.R."/>
            <person name="South A."/>
            <person name="Weng J.K."/>
            <person name="Lewis S.M."/>
        </authorList>
    </citation>
    <scope>NUCLEOTIDE SEQUENCE</scope>
</reference>
<sequence>MRFLLEIYEEVIQLAIGINLRFHLVIPQRFKVITRAVAGNSRFRRLFTLHGLIFAGFHVIDFARSVFIRVGISVQVSFFALFTPATDGVVIGTCDQRLGTFATFLALRVLAPLVLGVRILVPRRRPFLLLPLRSALLELVEFRLKLLLALLFFLLLHVLTTSGFNLIVHRNVRGLVIDNIEYGMWLFLRLIRVGCRIRTRHLPDALLLGVLLLLGLRARILIATFSLGRRSLFLFPILGFAMFLAFALLQLDGLLLALLFRLFPLSHPLGIFGRLQIEPRQKILVDRRVFTWNFRNGGIFLSDLLFRFLLVCFLLMFVLLLLVSIFDFLYAVKLLVSQFIFYDFGYVVFMFHLNFFVTSNILRVSPIRYLPMVLT</sequence>
<feature type="transmembrane region" description="Helical" evidence="1">
    <location>
        <begin position="66"/>
        <end position="86"/>
    </location>
</feature>
<keyword evidence="1" id="KW-1133">Transmembrane helix</keyword>
<name>A0A1Y1K9E7_PHOPY</name>
<feature type="transmembrane region" description="Helical" evidence="1">
    <location>
        <begin position="98"/>
        <end position="121"/>
    </location>
</feature>
<dbReference type="AlphaFoldDB" id="A0A1Y1K9E7"/>
<accession>A0A1Y1K9E7</accession>
<organism evidence="2">
    <name type="scientific">Photinus pyralis</name>
    <name type="common">Common eastern firefly</name>
    <name type="synonym">Lampyris pyralis</name>
    <dbReference type="NCBI Taxonomy" id="7054"/>
    <lineage>
        <taxon>Eukaryota</taxon>
        <taxon>Metazoa</taxon>
        <taxon>Ecdysozoa</taxon>
        <taxon>Arthropoda</taxon>
        <taxon>Hexapoda</taxon>
        <taxon>Insecta</taxon>
        <taxon>Pterygota</taxon>
        <taxon>Neoptera</taxon>
        <taxon>Endopterygota</taxon>
        <taxon>Coleoptera</taxon>
        <taxon>Polyphaga</taxon>
        <taxon>Elateriformia</taxon>
        <taxon>Elateroidea</taxon>
        <taxon>Lampyridae</taxon>
        <taxon>Lampyrinae</taxon>
        <taxon>Photinus</taxon>
    </lineage>
</organism>
<dbReference type="EMBL" id="GEZM01088759">
    <property type="protein sequence ID" value="JAV57974.1"/>
    <property type="molecule type" value="Transcribed_RNA"/>
</dbReference>
<feature type="transmembrane region" description="Helical" evidence="1">
    <location>
        <begin position="43"/>
        <end position="60"/>
    </location>
</feature>
<keyword evidence="1" id="KW-0472">Membrane</keyword>